<feature type="transmembrane region" description="Helical" evidence="1">
    <location>
        <begin position="12"/>
        <end position="31"/>
    </location>
</feature>
<accession>A0A3S4TVS1</accession>
<dbReference type="GO" id="GO:0030153">
    <property type="term" value="P:bacteriocin immunity"/>
    <property type="evidence" value="ECO:0007669"/>
    <property type="project" value="InterPro"/>
</dbReference>
<gene>
    <name evidence="3" type="ORF">NCTC13071_00264</name>
</gene>
<reference evidence="3 4" key="1">
    <citation type="submission" date="2018-12" db="EMBL/GenBank/DDBJ databases">
        <authorList>
            <consortium name="Pathogen Informatics"/>
        </authorList>
    </citation>
    <scope>NUCLEOTIDE SEQUENCE [LARGE SCALE GENOMIC DNA]</scope>
    <source>
        <strain evidence="3 4">NCTC13071</strain>
    </source>
</reference>
<organism evidence="3 4">
    <name type="scientific">Segatella oris</name>
    <dbReference type="NCBI Taxonomy" id="28135"/>
    <lineage>
        <taxon>Bacteria</taxon>
        <taxon>Pseudomonadati</taxon>
        <taxon>Bacteroidota</taxon>
        <taxon>Bacteroidia</taxon>
        <taxon>Bacteroidales</taxon>
        <taxon>Prevotellaceae</taxon>
        <taxon>Segatella</taxon>
    </lineage>
</organism>
<evidence type="ECO:0000313" key="3">
    <source>
        <dbReference type="EMBL" id="VEH14294.1"/>
    </source>
</evidence>
<feature type="transmembrane region" description="Helical" evidence="1">
    <location>
        <begin position="37"/>
        <end position="58"/>
    </location>
</feature>
<protein>
    <submittedName>
        <fullName evidence="3">Protein of uncharacterized function (DUF1200)</fullName>
    </submittedName>
</protein>
<sequence>MDRVFHHQFTLVAKCAIVLFTLFSLWCFWHMMPFAGFITAIFVVLIIERVLHTTYTFMHDDQGNDILRIDRGRLSRHKDIRVADIVKVIPMQTAFGASRYLLVKYGPNRLISLQPDDQKAFMSELKKRQ</sequence>
<dbReference type="AlphaFoldDB" id="A0A3S4TVS1"/>
<dbReference type="Proteomes" id="UP000274578">
    <property type="component" value="Chromosome 1"/>
</dbReference>
<name>A0A3S4TVS1_9BACT</name>
<dbReference type="Pfam" id="PF06713">
    <property type="entry name" value="bPH_4"/>
    <property type="match status" value="1"/>
</dbReference>
<dbReference type="KEGG" id="poc:NCTC13071_00264"/>
<dbReference type="GeneID" id="85011182"/>
<evidence type="ECO:0000313" key="4">
    <source>
        <dbReference type="Proteomes" id="UP000274578"/>
    </source>
</evidence>
<evidence type="ECO:0000259" key="2">
    <source>
        <dbReference type="Pfam" id="PF06713"/>
    </source>
</evidence>
<evidence type="ECO:0000256" key="1">
    <source>
        <dbReference type="SAM" id="Phobius"/>
    </source>
</evidence>
<dbReference type="RefSeq" id="WP_018919426.1">
    <property type="nucleotide sequence ID" value="NZ_LR134384.1"/>
</dbReference>
<keyword evidence="1" id="KW-0472">Membrane</keyword>
<feature type="domain" description="Uncharacterized protein YyaB-like PH" evidence="2">
    <location>
        <begin position="64"/>
        <end position="128"/>
    </location>
</feature>
<proteinExistence type="predicted"/>
<dbReference type="InterPro" id="IPR009589">
    <property type="entry name" value="PH_YyaB-like"/>
</dbReference>
<dbReference type="EMBL" id="LR134384">
    <property type="protein sequence ID" value="VEH14294.1"/>
    <property type="molecule type" value="Genomic_DNA"/>
</dbReference>
<keyword evidence="1" id="KW-0812">Transmembrane</keyword>
<keyword evidence="1" id="KW-1133">Transmembrane helix</keyword>